<dbReference type="PANTHER" id="PTHR43277:SF3">
    <property type="entry name" value="DECARBOXYLASE, PUTATIVE-RELATED"/>
    <property type="match status" value="1"/>
</dbReference>
<dbReference type="Gene3D" id="3.40.640.10">
    <property type="entry name" value="Type I PLP-dependent aspartate aminotransferase-like (Major domain)"/>
    <property type="match status" value="1"/>
</dbReference>
<dbReference type="InterPro" id="IPR008286">
    <property type="entry name" value="Prn/Lys/Arg_de-COase_C"/>
</dbReference>
<evidence type="ECO:0000256" key="1">
    <source>
        <dbReference type="ARBA" id="ARBA00001933"/>
    </source>
</evidence>
<feature type="domain" description="Orn/Lys/Arg decarboxylase C-terminal" evidence="7">
    <location>
        <begin position="400"/>
        <end position="458"/>
    </location>
</feature>
<evidence type="ECO:0000256" key="4">
    <source>
        <dbReference type="ARBA" id="ARBA00022898"/>
    </source>
</evidence>
<organism evidence="8 9">
    <name type="scientific">Sporolactobacillus laevolacticus DSM 442</name>
    <dbReference type="NCBI Taxonomy" id="1395513"/>
    <lineage>
        <taxon>Bacteria</taxon>
        <taxon>Bacillati</taxon>
        <taxon>Bacillota</taxon>
        <taxon>Bacilli</taxon>
        <taxon>Bacillales</taxon>
        <taxon>Sporolactobacillaceae</taxon>
        <taxon>Sporolactobacillus</taxon>
    </lineage>
</organism>
<evidence type="ECO:0000259" key="6">
    <source>
        <dbReference type="Pfam" id="PF01276"/>
    </source>
</evidence>
<sequence length="480" mass="52647">MDQNRTPIFDGLLDYSQKQAYSFHVPGHKDGLIFPEKASSIFKPILALDATEVAHLDDLYHPEGILREGEQLLTDYYGTRASYFLVGGSTVGNLTMVLASCSPGDVVFVQRDSHKSIFNALKLADIHPVFLAPAIDEESGLPIGIELDSFAESLRQFPQAKALILTYPNYYGIAAHSVRQLIGHAHANGLLVLVDEAHGPHFKMGNPVPATTLEMGADLVVHSAHKMLPAMTMGAFLHINSVRISAERVMSVRAMLQSSSPSYPIMATLDLARHFMATLDSARISTILSKRDAFVHSLQATDRLRVLQDNPSRFMVDPFKVTLQLDTQETGFEVQGKLIELGLYPEMADPRHVLLVLGLSDHIDYDGALCRIKQVMSGCPAGSSVHPERAPAFPASEELADSYRNLSLMSVDEVDQNQAVGLVAAEHVIPYPPGIPVVIQGERITESSLDLIHYWQRAGAVFQNDSSNQEKIKIYRAGAS</sequence>
<dbReference type="InterPro" id="IPR015421">
    <property type="entry name" value="PyrdxlP-dep_Trfase_major"/>
</dbReference>
<evidence type="ECO:0000313" key="9">
    <source>
        <dbReference type="Proteomes" id="UP000018296"/>
    </source>
</evidence>
<dbReference type="InterPro" id="IPR036633">
    <property type="entry name" value="Prn/Lys/Arg_de-COase_C_sf"/>
</dbReference>
<reference evidence="8 9" key="1">
    <citation type="journal article" date="2013" name="Genome Announc.">
        <title>Genome Sequence of Sporolactobacillus laevolacticus DSM442, an Efficient Polymer-Grade D-Lactate Producer from Agricultural Waste Cottonseed as a Nitrogen Source.</title>
        <authorList>
            <person name="Wang H."/>
            <person name="Wang L."/>
            <person name="Ju J."/>
            <person name="Yu B."/>
            <person name="Ma Y."/>
        </authorList>
    </citation>
    <scope>NUCLEOTIDE SEQUENCE [LARGE SCALE GENOMIC DNA]</scope>
    <source>
        <strain evidence="8 9">DSM 442</strain>
    </source>
</reference>
<accession>V6IU05</accession>
<dbReference type="STRING" id="1395513.P343_17515"/>
<dbReference type="GO" id="GO:0016831">
    <property type="term" value="F:carboxy-lyase activity"/>
    <property type="evidence" value="ECO:0007669"/>
    <property type="project" value="UniProtKB-KW"/>
</dbReference>
<dbReference type="RefSeq" id="WP_023511691.1">
    <property type="nucleotide sequence ID" value="NZ_AWTC01000025.1"/>
</dbReference>
<dbReference type="AlphaFoldDB" id="V6IU05"/>
<proteinExistence type="inferred from homology"/>
<evidence type="ECO:0000256" key="2">
    <source>
        <dbReference type="ARBA" id="ARBA00010671"/>
    </source>
</evidence>
<dbReference type="eggNOG" id="COG1982">
    <property type="taxonomic scope" value="Bacteria"/>
</dbReference>
<keyword evidence="9" id="KW-1185">Reference proteome</keyword>
<protein>
    <submittedName>
        <fullName evidence="8">Decarboxylase</fullName>
    </submittedName>
</protein>
<dbReference type="Pfam" id="PF03711">
    <property type="entry name" value="OKR_DC_1_C"/>
    <property type="match status" value="1"/>
</dbReference>
<comment type="caution">
    <text evidence="8">The sequence shown here is derived from an EMBL/GenBank/DDBJ whole genome shotgun (WGS) entry which is preliminary data.</text>
</comment>
<comment type="similarity">
    <text evidence="2">Belongs to the Orn/Lys/Arg decarboxylase class-I family.</text>
</comment>
<dbReference type="SUPFAM" id="SSF53383">
    <property type="entry name" value="PLP-dependent transferases"/>
    <property type="match status" value="1"/>
</dbReference>
<evidence type="ECO:0000256" key="3">
    <source>
        <dbReference type="ARBA" id="ARBA00022793"/>
    </source>
</evidence>
<name>V6IU05_9BACL</name>
<evidence type="ECO:0000259" key="7">
    <source>
        <dbReference type="Pfam" id="PF03711"/>
    </source>
</evidence>
<keyword evidence="3" id="KW-0210">Decarboxylase</keyword>
<dbReference type="OrthoDB" id="9815233at2"/>
<dbReference type="SUPFAM" id="SSF55904">
    <property type="entry name" value="Ornithine decarboxylase C-terminal domain"/>
    <property type="match status" value="1"/>
</dbReference>
<dbReference type="PATRIC" id="fig|1395513.3.peg.3554"/>
<dbReference type="InterPro" id="IPR000310">
    <property type="entry name" value="Orn/Lys/Arg_deCO2ase_major_dom"/>
</dbReference>
<evidence type="ECO:0000256" key="5">
    <source>
        <dbReference type="ARBA" id="ARBA00023239"/>
    </source>
</evidence>
<dbReference type="EMBL" id="AWTC01000025">
    <property type="protein sequence ID" value="EST10330.1"/>
    <property type="molecule type" value="Genomic_DNA"/>
</dbReference>
<comment type="cofactor">
    <cofactor evidence="1">
        <name>pyridoxal 5'-phosphate</name>
        <dbReference type="ChEBI" id="CHEBI:597326"/>
    </cofactor>
</comment>
<feature type="domain" description="Orn/Lys/Arg decarboxylases family 1 pyridoxal-P attachment site" evidence="6">
    <location>
        <begin position="6"/>
        <end position="294"/>
    </location>
</feature>
<dbReference type="PANTHER" id="PTHR43277">
    <property type="entry name" value="ARGININE DECARBOXYLASE"/>
    <property type="match status" value="1"/>
</dbReference>
<dbReference type="Pfam" id="PF01276">
    <property type="entry name" value="OKR_DC_1"/>
    <property type="match status" value="1"/>
</dbReference>
<evidence type="ECO:0000313" key="8">
    <source>
        <dbReference type="EMBL" id="EST10330.1"/>
    </source>
</evidence>
<gene>
    <name evidence="8" type="ORF">P343_17515</name>
</gene>
<keyword evidence="5" id="KW-0456">Lyase</keyword>
<dbReference type="InterPro" id="IPR015424">
    <property type="entry name" value="PyrdxlP-dep_Trfase"/>
</dbReference>
<dbReference type="Proteomes" id="UP000018296">
    <property type="component" value="Unassembled WGS sequence"/>
</dbReference>
<dbReference type="InterPro" id="IPR052357">
    <property type="entry name" value="Orn_Lys_Arg_decarboxylase-I"/>
</dbReference>
<keyword evidence="4" id="KW-0663">Pyridoxal phosphate</keyword>
<dbReference type="Gene3D" id="3.90.105.10">
    <property type="entry name" value="Molybdopterin biosynthesis moea protein, domain 2"/>
    <property type="match status" value="1"/>
</dbReference>